<organism evidence="2 3">
    <name type="scientific">Mytilus galloprovincialis</name>
    <name type="common">Mediterranean mussel</name>
    <dbReference type="NCBI Taxonomy" id="29158"/>
    <lineage>
        <taxon>Eukaryota</taxon>
        <taxon>Metazoa</taxon>
        <taxon>Spiralia</taxon>
        <taxon>Lophotrochozoa</taxon>
        <taxon>Mollusca</taxon>
        <taxon>Bivalvia</taxon>
        <taxon>Autobranchia</taxon>
        <taxon>Pteriomorphia</taxon>
        <taxon>Mytilida</taxon>
        <taxon>Mytiloidea</taxon>
        <taxon>Mytilidae</taxon>
        <taxon>Mytilinae</taxon>
        <taxon>Mytilus</taxon>
    </lineage>
</organism>
<dbReference type="AlphaFoldDB" id="A0A8B6C7Y9"/>
<evidence type="ECO:0000313" key="2">
    <source>
        <dbReference type="EMBL" id="VDI00382.1"/>
    </source>
</evidence>
<proteinExistence type="predicted"/>
<gene>
    <name evidence="2" type="ORF">MGAL_10B087820</name>
</gene>
<feature type="compositionally biased region" description="Basic residues" evidence="1">
    <location>
        <begin position="227"/>
        <end position="238"/>
    </location>
</feature>
<keyword evidence="3" id="KW-1185">Reference proteome</keyword>
<dbReference type="Proteomes" id="UP000596742">
    <property type="component" value="Unassembled WGS sequence"/>
</dbReference>
<sequence>MSIRMVLKSSDGSDLFEKNMAHDFTVQLDRQINLEAYWVVALTEIDLTYKSSSKYIDDVYVYSNICEESFVGSTEKPILRKIYISKDATEAHVINKKKHYRRQGTTVFSCQFGRLCNTSLKEVFLSVEMSKSPYISDALVWQEAINQAKYLKKQHNNQLGKGFPRRYSRHRFVILKKNLPKIETKVEQIAPTVAIEERAASELKQQKNDKDPHVLQGKKAKSDGIKGRKSKPKNSKVGKLKEATGKKQKAKNSAPSKKKHTTQGINLGK</sequence>
<dbReference type="OrthoDB" id="5873046at2759"/>
<feature type="compositionally biased region" description="Basic residues" evidence="1">
    <location>
        <begin position="246"/>
        <end position="261"/>
    </location>
</feature>
<feature type="compositionally biased region" description="Basic and acidic residues" evidence="1">
    <location>
        <begin position="202"/>
        <end position="213"/>
    </location>
</feature>
<comment type="caution">
    <text evidence="2">The sequence shown here is derived from an EMBL/GenBank/DDBJ whole genome shotgun (WGS) entry which is preliminary data.</text>
</comment>
<accession>A0A8B6C7Y9</accession>
<protein>
    <submittedName>
        <fullName evidence="2">Uncharacterized protein</fullName>
    </submittedName>
</protein>
<feature type="region of interest" description="Disordered" evidence="1">
    <location>
        <begin position="202"/>
        <end position="269"/>
    </location>
</feature>
<dbReference type="EMBL" id="UYJE01001230">
    <property type="protein sequence ID" value="VDI00382.1"/>
    <property type="molecule type" value="Genomic_DNA"/>
</dbReference>
<reference evidence="2" key="1">
    <citation type="submission" date="2018-11" db="EMBL/GenBank/DDBJ databases">
        <authorList>
            <person name="Alioto T."/>
            <person name="Alioto T."/>
        </authorList>
    </citation>
    <scope>NUCLEOTIDE SEQUENCE</scope>
</reference>
<name>A0A8B6C7Y9_MYTGA</name>
<evidence type="ECO:0000256" key="1">
    <source>
        <dbReference type="SAM" id="MobiDB-lite"/>
    </source>
</evidence>
<evidence type="ECO:0000313" key="3">
    <source>
        <dbReference type="Proteomes" id="UP000596742"/>
    </source>
</evidence>